<keyword evidence="8" id="KW-1185">Reference proteome</keyword>
<keyword evidence="3 5" id="KW-1133">Transmembrane helix</keyword>
<proteinExistence type="predicted"/>
<dbReference type="Pfam" id="PF01957">
    <property type="entry name" value="NfeD"/>
    <property type="match status" value="1"/>
</dbReference>
<evidence type="ECO:0000256" key="3">
    <source>
        <dbReference type="ARBA" id="ARBA00022989"/>
    </source>
</evidence>
<dbReference type="RefSeq" id="WP_098460404.1">
    <property type="nucleotide sequence ID" value="NZ_PDJC01000001.1"/>
</dbReference>
<keyword evidence="2 5" id="KW-0812">Transmembrane</keyword>
<organism evidence="7 8">
    <name type="scientific">Propionicimonas paludicola</name>
    <dbReference type="NCBI Taxonomy" id="185243"/>
    <lineage>
        <taxon>Bacteria</taxon>
        <taxon>Bacillati</taxon>
        <taxon>Actinomycetota</taxon>
        <taxon>Actinomycetes</taxon>
        <taxon>Propionibacteriales</taxon>
        <taxon>Nocardioidaceae</taxon>
        <taxon>Propionicimonas</taxon>
    </lineage>
</organism>
<evidence type="ECO:0000256" key="1">
    <source>
        <dbReference type="ARBA" id="ARBA00004141"/>
    </source>
</evidence>
<sequence length="153" mass="15946">MAEWLAANAWLGWLVLAVALGVTELLTLDFTLLMLASGALAGGLTAVVFPGAFWLQILVAVVVAVAMLGLLRPTLLRRIRELPGYRSSLDKMIGSTGVAVTEISPAAGGEVKVAGESWTARSVEGTIAAGTEVEVYQIDGAVAVVYPRNLALP</sequence>
<gene>
    <name evidence="7" type="ORF">ATK74_1468</name>
</gene>
<keyword evidence="4 5" id="KW-0472">Membrane</keyword>
<dbReference type="AlphaFoldDB" id="A0A2A9CR77"/>
<accession>A0A2A9CR77</accession>
<dbReference type="InterPro" id="IPR052165">
    <property type="entry name" value="Membrane_assoc_protease"/>
</dbReference>
<dbReference type="InterPro" id="IPR002810">
    <property type="entry name" value="NfeD-like_C"/>
</dbReference>
<evidence type="ECO:0000313" key="7">
    <source>
        <dbReference type="EMBL" id="PFG16913.1"/>
    </source>
</evidence>
<dbReference type="Gene3D" id="2.40.50.140">
    <property type="entry name" value="Nucleic acid-binding proteins"/>
    <property type="match status" value="1"/>
</dbReference>
<evidence type="ECO:0000256" key="2">
    <source>
        <dbReference type="ARBA" id="ARBA00022692"/>
    </source>
</evidence>
<dbReference type="Proteomes" id="UP000226079">
    <property type="component" value="Unassembled WGS sequence"/>
</dbReference>
<comment type="subcellular location">
    <subcellularLocation>
        <location evidence="1">Membrane</location>
        <topology evidence="1">Multi-pass membrane protein</topology>
    </subcellularLocation>
</comment>
<keyword evidence="7" id="KW-0645">Protease</keyword>
<feature type="domain" description="NfeD-like C-terminal" evidence="6">
    <location>
        <begin position="90"/>
        <end position="147"/>
    </location>
</feature>
<evidence type="ECO:0000313" key="8">
    <source>
        <dbReference type="Proteomes" id="UP000226079"/>
    </source>
</evidence>
<name>A0A2A9CR77_9ACTN</name>
<dbReference type="PANTHER" id="PTHR33507">
    <property type="entry name" value="INNER MEMBRANE PROTEIN YBBJ"/>
    <property type="match status" value="1"/>
</dbReference>
<dbReference type="PANTHER" id="PTHR33507:SF3">
    <property type="entry name" value="INNER MEMBRANE PROTEIN YBBJ"/>
    <property type="match status" value="1"/>
</dbReference>
<dbReference type="EMBL" id="PDJC01000001">
    <property type="protein sequence ID" value="PFG16913.1"/>
    <property type="molecule type" value="Genomic_DNA"/>
</dbReference>
<dbReference type="GO" id="GO:0005886">
    <property type="term" value="C:plasma membrane"/>
    <property type="evidence" value="ECO:0007669"/>
    <property type="project" value="TreeGrafter"/>
</dbReference>
<reference evidence="7 8" key="1">
    <citation type="submission" date="2017-10" db="EMBL/GenBank/DDBJ databases">
        <title>Sequencing the genomes of 1000 actinobacteria strains.</title>
        <authorList>
            <person name="Klenk H.-P."/>
        </authorList>
    </citation>
    <scope>NUCLEOTIDE SEQUENCE [LARGE SCALE GENOMIC DNA]</scope>
    <source>
        <strain evidence="7 8">DSM 15597</strain>
    </source>
</reference>
<dbReference type="SUPFAM" id="SSF141322">
    <property type="entry name" value="NfeD domain-like"/>
    <property type="match status" value="1"/>
</dbReference>
<evidence type="ECO:0000259" key="6">
    <source>
        <dbReference type="Pfam" id="PF01957"/>
    </source>
</evidence>
<dbReference type="InterPro" id="IPR012340">
    <property type="entry name" value="NA-bd_OB-fold"/>
</dbReference>
<dbReference type="OrthoDB" id="9792945at2"/>
<evidence type="ECO:0000256" key="4">
    <source>
        <dbReference type="ARBA" id="ARBA00023136"/>
    </source>
</evidence>
<feature type="transmembrane region" description="Helical" evidence="5">
    <location>
        <begin position="6"/>
        <end position="23"/>
    </location>
</feature>
<dbReference type="GO" id="GO:0008233">
    <property type="term" value="F:peptidase activity"/>
    <property type="evidence" value="ECO:0007669"/>
    <property type="project" value="UniProtKB-KW"/>
</dbReference>
<feature type="transmembrane region" description="Helical" evidence="5">
    <location>
        <begin position="53"/>
        <end position="71"/>
    </location>
</feature>
<comment type="caution">
    <text evidence="7">The sequence shown here is derived from an EMBL/GenBank/DDBJ whole genome shotgun (WGS) entry which is preliminary data.</text>
</comment>
<dbReference type="GO" id="GO:0006508">
    <property type="term" value="P:proteolysis"/>
    <property type="evidence" value="ECO:0007669"/>
    <property type="project" value="UniProtKB-KW"/>
</dbReference>
<evidence type="ECO:0000256" key="5">
    <source>
        <dbReference type="SAM" id="Phobius"/>
    </source>
</evidence>
<keyword evidence="7" id="KW-0378">Hydrolase</keyword>
<protein>
    <submittedName>
        <fullName evidence="7">Membrane protein implicated in regulation of membrane protease activity</fullName>
    </submittedName>
</protein>